<dbReference type="Proteomes" id="UP000195402">
    <property type="component" value="Unassembled WGS sequence"/>
</dbReference>
<dbReference type="OrthoDB" id="6159439at2759"/>
<dbReference type="OMA" id="AMEMPSS"/>
<feature type="compositionally biased region" description="Basic and acidic residues" evidence="4">
    <location>
        <begin position="498"/>
        <end position="514"/>
    </location>
</feature>
<dbReference type="STRING" id="56857.A0A200PSF8"/>
<dbReference type="FunCoup" id="A0A200PSF8">
    <property type="interactions" value="702"/>
</dbReference>
<feature type="compositionally biased region" description="Basic and acidic residues" evidence="4">
    <location>
        <begin position="7"/>
        <end position="20"/>
    </location>
</feature>
<keyword evidence="2 3" id="KW-0539">Nucleus</keyword>
<dbReference type="InterPro" id="IPR001356">
    <property type="entry name" value="HD"/>
</dbReference>
<dbReference type="PANTHER" id="PTHR47713">
    <property type="entry name" value="HOMEODOMAIN-LIKE SUPERFAMILY PROTEIN"/>
    <property type="match status" value="1"/>
</dbReference>
<feature type="compositionally biased region" description="Polar residues" evidence="4">
    <location>
        <begin position="104"/>
        <end position="116"/>
    </location>
</feature>
<dbReference type="PROSITE" id="PS50071">
    <property type="entry name" value="HOMEOBOX_2"/>
    <property type="match status" value="1"/>
</dbReference>
<dbReference type="EMBL" id="MVGT01004176">
    <property type="protein sequence ID" value="OVA01153.1"/>
    <property type="molecule type" value="Genomic_DNA"/>
</dbReference>
<feature type="compositionally biased region" description="Basic and acidic residues" evidence="4">
    <location>
        <begin position="117"/>
        <end position="131"/>
    </location>
</feature>
<dbReference type="SMART" id="SM00389">
    <property type="entry name" value="HOX"/>
    <property type="match status" value="1"/>
</dbReference>
<comment type="subcellular location">
    <subcellularLocation>
        <location evidence="1 2 3">Nucleus</location>
    </subcellularLocation>
</comment>
<feature type="compositionally biased region" description="Low complexity" evidence="4">
    <location>
        <begin position="151"/>
        <end position="164"/>
    </location>
</feature>
<evidence type="ECO:0000313" key="7">
    <source>
        <dbReference type="Proteomes" id="UP000195402"/>
    </source>
</evidence>
<dbReference type="GO" id="GO:0003677">
    <property type="term" value="F:DNA binding"/>
    <property type="evidence" value="ECO:0007669"/>
    <property type="project" value="UniProtKB-UniRule"/>
</dbReference>
<evidence type="ECO:0000256" key="4">
    <source>
        <dbReference type="SAM" id="MobiDB-lite"/>
    </source>
</evidence>
<proteinExistence type="predicted"/>
<feature type="DNA-binding region" description="Homeobox" evidence="2">
    <location>
        <begin position="20"/>
        <end position="79"/>
    </location>
</feature>
<dbReference type="CDD" id="cd00086">
    <property type="entry name" value="homeodomain"/>
    <property type="match status" value="1"/>
</dbReference>
<keyword evidence="2 3" id="KW-0238">DNA-binding</keyword>
<evidence type="ECO:0000256" key="3">
    <source>
        <dbReference type="RuleBase" id="RU000682"/>
    </source>
</evidence>
<dbReference type="InParanoid" id="A0A200PSF8"/>
<feature type="region of interest" description="Disordered" evidence="4">
    <location>
        <begin position="493"/>
        <end position="523"/>
    </location>
</feature>
<feature type="region of interest" description="Disordered" evidence="4">
    <location>
        <begin position="1"/>
        <end position="21"/>
    </location>
</feature>
<sequence length="523" mass="59858">MGILEPCDVHPDEDKVLSEKSKKRRFKTPFQVEALENFYKEHKYPNEEMKAEFAKKVGLSEKQVSGWFCHRRLKDKRLSKDEACANGRQDLSSGVIQDRGSGLKQDSCSSTKQGNNRHFDLREVESRRFDDPDYTALDHAYENKRPTGKYSTMENNSSGSSSTSQERLFPQSLTSCDMESSRYPSKSSNYMSITKGVKNKGKMMVSGYLHLQDEIANAAITAVKRQLGRHFREDGPPLGIEFQPLPPDAFDSPVHLIHEPYQMADPIRQNSHGISKAHKEPRIETRIPRYHHEICPQGSYPDGGHIKRTKSVHRECTSYPSMGNSSFNSYSNHVPEEYPDMDNMDESSAVVASMINSNNNFMRSKYGVKGVKSHSTVNHRLRPIMGKVISGESSHLQLHKYDGPRPCMSQRREYVEAKPLNLVNQHREAFDAMDSVAKEENLHRDRRMYRKYDNPVRVKKHLKNDTRVGRRVLGDELLPQDYVLRTPYPEELLPSRNQIKERVGEMQASSREDDTAATSSSMD</sequence>
<dbReference type="Pfam" id="PF00046">
    <property type="entry name" value="Homeodomain"/>
    <property type="match status" value="1"/>
</dbReference>
<dbReference type="PANTHER" id="PTHR47713:SF2">
    <property type="entry name" value="HOMEODOMAIN-LIKE SUPERFAMILY PROTEIN"/>
    <property type="match status" value="1"/>
</dbReference>
<dbReference type="AlphaFoldDB" id="A0A200PSF8"/>
<evidence type="ECO:0000256" key="1">
    <source>
        <dbReference type="ARBA" id="ARBA00004123"/>
    </source>
</evidence>
<evidence type="ECO:0000313" key="6">
    <source>
        <dbReference type="EMBL" id="OVA01153.1"/>
    </source>
</evidence>
<dbReference type="Gene3D" id="1.10.10.60">
    <property type="entry name" value="Homeodomain-like"/>
    <property type="match status" value="1"/>
</dbReference>
<accession>A0A200PSF8</accession>
<dbReference type="GO" id="GO:0005634">
    <property type="term" value="C:nucleus"/>
    <property type="evidence" value="ECO:0007669"/>
    <property type="project" value="UniProtKB-SubCell"/>
</dbReference>
<gene>
    <name evidence="6" type="ORF">BVC80_1809g18</name>
</gene>
<organism evidence="6 7">
    <name type="scientific">Macleaya cordata</name>
    <name type="common">Five-seeded plume-poppy</name>
    <name type="synonym">Bocconia cordata</name>
    <dbReference type="NCBI Taxonomy" id="56857"/>
    <lineage>
        <taxon>Eukaryota</taxon>
        <taxon>Viridiplantae</taxon>
        <taxon>Streptophyta</taxon>
        <taxon>Embryophyta</taxon>
        <taxon>Tracheophyta</taxon>
        <taxon>Spermatophyta</taxon>
        <taxon>Magnoliopsida</taxon>
        <taxon>Ranunculales</taxon>
        <taxon>Papaveraceae</taxon>
        <taxon>Papaveroideae</taxon>
        <taxon>Macleaya</taxon>
    </lineage>
</organism>
<keyword evidence="2 3" id="KW-0371">Homeobox</keyword>
<dbReference type="SUPFAM" id="SSF46689">
    <property type="entry name" value="Homeodomain-like"/>
    <property type="match status" value="1"/>
</dbReference>
<dbReference type="InterPro" id="IPR009057">
    <property type="entry name" value="Homeodomain-like_sf"/>
</dbReference>
<reference evidence="6 7" key="1">
    <citation type="journal article" date="2017" name="Mol. Plant">
        <title>The Genome of Medicinal Plant Macleaya cordata Provides New Insights into Benzylisoquinoline Alkaloids Metabolism.</title>
        <authorList>
            <person name="Liu X."/>
            <person name="Liu Y."/>
            <person name="Huang P."/>
            <person name="Ma Y."/>
            <person name="Qing Z."/>
            <person name="Tang Q."/>
            <person name="Cao H."/>
            <person name="Cheng P."/>
            <person name="Zheng Y."/>
            <person name="Yuan Z."/>
            <person name="Zhou Y."/>
            <person name="Liu J."/>
            <person name="Tang Z."/>
            <person name="Zhuo Y."/>
            <person name="Zhang Y."/>
            <person name="Yu L."/>
            <person name="Huang J."/>
            <person name="Yang P."/>
            <person name="Peng Q."/>
            <person name="Zhang J."/>
            <person name="Jiang W."/>
            <person name="Zhang Z."/>
            <person name="Lin K."/>
            <person name="Ro D.K."/>
            <person name="Chen X."/>
            <person name="Xiong X."/>
            <person name="Shang Y."/>
            <person name="Huang S."/>
            <person name="Zeng J."/>
        </authorList>
    </citation>
    <scope>NUCLEOTIDE SEQUENCE [LARGE SCALE GENOMIC DNA]</scope>
    <source>
        <strain evidence="7">cv. BLH2017</strain>
        <tissue evidence="6">Root</tissue>
    </source>
</reference>
<name>A0A200PSF8_MACCD</name>
<evidence type="ECO:0000256" key="2">
    <source>
        <dbReference type="PROSITE-ProRule" id="PRU00108"/>
    </source>
</evidence>
<comment type="caution">
    <text evidence="6">The sequence shown here is derived from an EMBL/GenBank/DDBJ whole genome shotgun (WGS) entry which is preliminary data.</text>
</comment>
<keyword evidence="7" id="KW-1185">Reference proteome</keyword>
<evidence type="ECO:0000259" key="5">
    <source>
        <dbReference type="PROSITE" id="PS50071"/>
    </source>
</evidence>
<feature type="domain" description="Homeobox" evidence="5">
    <location>
        <begin position="18"/>
        <end position="78"/>
    </location>
</feature>
<feature type="region of interest" description="Disordered" evidence="4">
    <location>
        <begin position="92"/>
        <end position="169"/>
    </location>
</feature>
<protein>
    <submittedName>
        <fullName evidence="6">Homeobox domain</fullName>
    </submittedName>
</protein>